<feature type="transmembrane region" description="Helical" evidence="2">
    <location>
        <begin position="98"/>
        <end position="122"/>
    </location>
</feature>
<evidence type="ECO:0000313" key="3">
    <source>
        <dbReference type="EMBL" id="PKY00370.1"/>
    </source>
</evidence>
<dbReference type="RefSeq" id="XP_024688964.1">
    <property type="nucleotide sequence ID" value="XM_024841598.1"/>
</dbReference>
<dbReference type="AlphaFoldDB" id="A0A2I1CRW7"/>
<feature type="transmembrane region" description="Helical" evidence="2">
    <location>
        <begin position="56"/>
        <end position="78"/>
    </location>
</feature>
<dbReference type="OrthoDB" id="5322539at2759"/>
<feature type="compositionally biased region" description="Polar residues" evidence="1">
    <location>
        <begin position="16"/>
        <end position="27"/>
    </location>
</feature>
<dbReference type="GeneID" id="36549122"/>
<accession>A0A2I1CRW7</accession>
<keyword evidence="4" id="KW-1185">Reference proteome</keyword>
<dbReference type="EMBL" id="MSFM01000015">
    <property type="protein sequence ID" value="PKY00370.1"/>
    <property type="molecule type" value="Genomic_DNA"/>
</dbReference>
<comment type="caution">
    <text evidence="3">The sequence shown here is derived from an EMBL/GenBank/DDBJ whole genome shotgun (WGS) entry which is preliminary data.</text>
</comment>
<proteinExistence type="predicted"/>
<feature type="region of interest" description="Disordered" evidence="1">
    <location>
        <begin position="623"/>
        <end position="714"/>
    </location>
</feature>
<dbReference type="PANTHER" id="PTHR35041">
    <property type="entry name" value="MEDIATOR OF RNA POLYMERASE II TRANSCRIPTION SUBUNIT 1"/>
    <property type="match status" value="1"/>
</dbReference>
<feature type="compositionally biased region" description="Low complexity" evidence="1">
    <location>
        <begin position="623"/>
        <end position="635"/>
    </location>
</feature>
<keyword evidence="2" id="KW-0472">Membrane</keyword>
<name>A0A2I1CRW7_ASPC2</name>
<dbReference type="VEuPathDB" id="FungiDB:P168DRAFT_330561"/>
<keyword evidence="2" id="KW-1133">Transmembrane helix</keyword>
<feature type="region of interest" description="Disordered" evidence="1">
    <location>
        <begin position="14"/>
        <end position="35"/>
    </location>
</feature>
<evidence type="ECO:0000256" key="1">
    <source>
        <dbReference type="SAM" id="MobiDB-lite"/>
    </source>
</evidence>
<reference evidence="3" key="1">
    <citation type="submission" date="2016-12" db="EMBL/GenBank/DDBJ databases">
        <title>The genomes of Aspergillus section Nigri reveals drivers in fungal speciation.</title>
        <authorList>
            <consortium name="DOE Joint Genome Institute"/>
            <person name="Vesth T.C."/>
            <person name="Nybo J."/>
            <person name="Theobald S."/>
            <person name="Brandl J."/>
            <person name="Frisvad J.C."/>
            <person name="Nielsen K.F."/>
            <person name="Lyhne E.K."/>
            <person name="Kogle M.E."/>
            <person name="Kuo A."/>
            <person name="Riley R."/>
            <person name="Clum A."/>
            <person name="Nolan M."/>
            <person name="Lipzen A."/>
            <person name="Salamov A."/>
            <person name="Henrissat B."/>
            <person name="Wiebenga A."/>
            <person name="De vries R.P."/>
            <person name="Grigoriev I.V."/>
            <person name="Mortensen U.H."/>
            <person name="Andersen M.R."/>
            <person name="Baker S.E."/>
        </authorList>
    </citation>
    <scope>NUCLEOTIDE SEQUENCE</scope>
    <source>
        <strain evidence="3">IBT 28561</strain>
    </source>
</reference>
<evidence type="ECO:0000313" key="4">
    <source>
        <dbReference type="Proteomes" id="UP000234254"/>
    </source>
</evidence>
<feature type="transmembrane region" description="Helical" evidence="2">
    <location>
        <begin position="545"/>
        <end position="567"/>
    </location>
</feature>
<protein>
    <submittedName>
        <fullName evidence="3">Uncharacterized protein</fullName>
    </submittedName>
</protein>
<dbReference type="PANTHER" id="PTHR35041:SF6">
    <property type="entry name" value="FORMYLMETHIONINE DEFORMYLASE-LIKE PROTEIN-RELATED"/>
    <property type="match status" value="1"/>
</dbReference>
<sequence>MHSSQKFHHIPLEDLSGNTSQKAPSNKQYHRVGQDATANDSIQQCRWGIGSRVPSLMVAPYILGLLIAIAHLLTFQYFDGKYENDPDIPDQAHIMTFATIAATVFSFSIRTTLAAVFTQYFWRLVRLSPIKLGIVETLYTLRSNPVFGFQPQVLQHGSLLVAVACQIWLIPIATAFPPSSLSLDSASYVHSDMADVPTFNPSDMWNGDFKALRDNSLALVNSDPDGIYPLTPNPDGLWTKPSVSQLAFGTIVNGEVSNGPSPCGGSCSYHMTVDAPYLRCTNKTSPVLNMTSIEEPIYTAHWASGYENGDQPDRDATFRFTNLVSVAAVDLDDDETMLYYKRETLLCVPHRVTYDVFQNYTHNQLTSKATPKSVHPLVDLIDTVPPPAGKSVDQWIHHSKGGDWGPAVTEKVRDANIMTLAVAMLSQLTGQYDSTTFQEGDDKHANAIGRDFWWWYADPDQGIYGYANNTIAHYTPLFIAWNLKLSQGTYVSNSLFDLNSGILNEMLLNITLSAIVKYDRWTTRTNVTRHDPRQQYHFSRIQRLVIPYFGTLFIALPFLVAGLWALWTNGVPATDHGFLQILMTTRGSPTVDRLAAGGCLGGEVNVPNKLKDLPVQFGEVVLGSSSSSSSSSSKLDGGGGGGLRKRKRGLSGSEANDDRDGSQVRLVPESGSGDGGGGDVADDEAGSRQLALAGFGTPDEVTGITRGRSYGVDW</sequence>
<organism evidence="3 4">
    <name type="scientific">Aspergillus campestris (strain IBT 28561)</name>
    <dbReference type="NCBI Taxonomy" id="1392248"/>
    <lineage>
        <taxon>Eukaryota</taxon>
        <taxon>Fungi</taxon>
        <taxon>Dikarya</taxon>
        <taxon>Ascomycota</taxon>
        <taxon>Pezizomycotina</taxon>
        <taxon>Eurotiomycetes</taxon>
        <taxon>Eurotiomycetidae</taxon>
        <taxon>Eurotiales</taxon>
        <taxon>Aspergillaceae</taxon>
        <taxon>Aspergillus</taxon>
        <taxon>Aspergillus subgen. Circumdati</taxon>
    </lineage>
</organism>
<keyword evidence="2" id="KW-0812">Transmembrane</keyword>
<dbReference type="Proteomes" id="UP000234254">
    <property type="component" value="Unassembled WGS sequence"/>
</dbReference>
<gene>
    <name evidence="3" type="ORF">P168DRAFT_330561</name>
</gene>
<evidence type="ECO:0000256" key="2">
    <source>
        <dbReference type="SAM" id="Phobius"/>
    </source>
</evidence>